<dbReference type="EMBL" id="CP047289">
    <property type="protein sequence ID" value="QUS34884.1"/>
    <property type="molecule type" value="Genomic_DNA"/>
</dbReference>
<evidence type="ECO:0000313" key="2">
    <source>
        <dbReference type="EMBL" id="QUS34884.1"/>
    </source>
</evidence>
<dbReference type="RefSeq" id="WP_211784134.1">
    <property type="nucleotide sequence ID" value="NZ_CP047289.1"/>
</dbReference>
<dbReference type="KEGG" id="fap:GR316_00525"/>
<accession>A0A8J8MQX8</accession>
<dbReference type="AlphaFoldDB" id="A0A8J8MQX8"/>
<dbReference type="Proteomes" id="UP000679284">
    <property type="component" value="Chromosome"/>
</dbReference>
<keyword evidence="3" id="KW-1185">Reference proteome</keyword>
<gene>
    <name evidence="2" type="ORF">GR316_00525</name>
</gene>
<organism evidence="2 3">
    <name type="scientific">Falsirhodobacter algicola</name>
    <dbReference type="NCBI Taxonomy" id="2692330"/>
    <lineage>
        <taxon>Bacteria</taxon>
        <taxon>Pseudomonadati</taxon>
        <taxon>Pseudomonadota</taxon>
        <taxon>Alphaproteobacteria</taxon>
        <taxon>Rhodobacterales</taxon>
        <taxon>Paracoccaceae</taxon>
        <taxon>Falsirhodobacter</taxon>
    </lineage>
</organism>
<keyword evidence="1" id="KW-0732">Signal</keyword>
<feature type="signal peptide" evidence="1">
    <location>
        <begin position="1"/>
        <end position="19"/>
    </location>
</feature>
<sequence length="131" mass="14396">MRAMIQALLLVGLAAPAFAQAPLSAAEFERFATGRTLSYALGGQTFGTERYLPGRRVVWAFEGDECQYGRWYPQDDQICFAYDGEEPQCWTFWEDGGGLAARYMNHPDGGGLSEVTRATEPLHCPGPEVGV</sequence>
<proteinExistence type="predicted"/>
<evidence type="ECO:0000313" key="3">
    <source>
        <dbReference type="Proteomes" id="UP000679284"/>
    </source>
</evidence>
<reference evidence="2" key="1">
    <citation type="submission" date="2020-01" db="EMBL/GenBank/DDBJ databases">
        <authorList>
            <person name="Yang Y."/>
            <person name="Kwon Y.M."/>
        </authorList>
    </citation>
    <scope>NUCLEOTIDE SEQUENCE</scope>
    <source>
        <strain evidence="2">PG104</strain>
    </source>
</reference>
<name>A0A8J8MQX8_9RHOB</name>
<feature type="chain" id="PRO_5035164368" evidence="1">
    <location>
        <begin position="20"/>
        <end position="131"/>
    </location>
</feature>
<evidence type="ECO:0000256" key="1">
    <source>
        <dbReference type="SAM" id="SignalP"/>
    </source>
</evidence>
<protein>
    <submittedName>
        <fullName evidence="2">Uncharacterized protein</fullName>
    </submittedName>
</protein>